<evidence type="ECO:0000313" key="1">
    <source>
        <dbReference type="EMBL" id="MBW0564278.1"/>
    </source>
</evidence>
<dbReference type="EMBL" id="AVOT02075606">
    <property type="protein sequence ID" value="MBW0564278.1"/>
    <property type="molecule type" value="Genomic_DNA"/>
</dbReference>
<keyword evidence="2" id="KW-1185">Reference proteome</keyword>
<accession>A0A9Q3JJB2</accession>
<organism evidence="1 2">
    <name type="scientific">Austropuccinia psidii MF-1</name>
    <dbReference type="NCBI Taxonomy" id="1389203"/>
    <lineage>
        <taxon>Eukaryota</taxon>
        <taxon>Fungi</taxon>
        <taxon>Dikarya</taxon>
        <taxon>Basidiomycota</taxon>
        <taxon>Pucciniomycotina</taxon>
        <taxon>Pucciniomycetes</taxon>
        <taxon>Pucciniales</taxon>
        <taxon>Sphaerophragmiaceae</taxon>
        <taxon>Austropuccinia</taxon>
    </lineage>
</organism>
<comment type="caution">
    <text evidence="1">The sequence shown here is derived from an EMBL/GenBank/DDBJ whole genome shotgun (WGS) entry which is preliminary data.</text>
</comment>
<gene>
    <name evidence="1" type="ORF">O181_103993</name>
</gene>
<name>A0A9Q3JJB2_9BASI</name>
<evidence type="ECO:0000313" key="2">
    <source>
        <dbReference type="Proteomes" id="UP000765509"/>
    </source>
</evidence>
<dbReference type="AlphaFoldDB" id="A0A9Q3JJB2"/>
<sequence>MIDVCGAHPGTYVIRTPSILAIKNQVKYNAFTSLIGSLRLFGELNCLNLGHRWVAGQIVEAGTLATHLQTFIRFFLRTGISANQTKCEGTREFACWSITRCNSVICEKPSEVCGKMNESQYEICSSKTCRNAVPKDYKCDEFHNSKALCRACQMLGFRGRSFA</sequence>
<proteinExistence type="predicted"/>
<dbReference type="Proteomes" id="UP000765509">
    <property type="component" value="Unassembled WGS sequence"/>
</dbReference>
<reference evidence="1" key="1">
    <citation type="submission" date="2021-03" db="EMBL/GenBank/DDBJ databases">
        <title>Draft genome sequence of rust myrtle Austropuccinia psidii MF-1, a brazilian biotype.</title>
        <authorList>
            <person name="Quecine M.C."/>
            <person name="Pachon D.M.R."/>
            <person name="Bonatelli M.L."/>
            <person name="Correr F.H."/>
            <person name="Franceschini L.M."/>
            <person name="Leite T.F."/>
            <person name="Margarido G.R.A."/>
            <person name="Almeida C.A."/>
            <person name="Ferrarezi J.A."/>
            <person name="Labate C.A."/>
        </authorList>
    </citation>
    <scope>NUCLEOTIDE SEQUENCE</scope>
    <source>
        <strain evidence="1">MF-1</strain>
    </source>
</reference>
<protein>
    <submittedName>
        <fullName evidence="1">Uncharacterized protein</fullName>
    </submittedName>
</protein>